<protein>
    <recommendedName>
        <fullName evidence="4">DUF1850 domain-containing protein</fullName>
    </recommendedName>
</protein>
<keyword evidence="3" id="KW-1185">Reference proteome</keyword>
<dbReference type="Proteomes" id="UP000741863">
    <property type="component" value="Unassembled WGS sequence"/>
</dbReference>
<evidence type="ECO:0000256" key="1">
    <source>
        <dbReference type="SAM" id="SignalP"/>
    </source>
</evidence>
<dbReference type="RefSeq" id="WP_204696682.1">
    <property type="nucleotide sequence ID" value="NZ_JAFBEC010000003.1"/>
</dbReference>
<dbReference type="InterPro" id="IPR015001">
    <property type="entry name" value="DUF1850"/>
</dbReference>
<dbReference type="Pfam" id="PF08905">
    <property type="entry name" value="DUF1850"/>
    <property type="match status" value="1"/>
</dbReference>
<keyword evidence="1" id="KW-0732">Signal</keyword>
<proteinExistence type="predicted"/>
<gene>
    <name evidence="2" type="ORF">JOD17_001555</name>
</gene>
<accession>A0ABS2PAX0</accession>
<evidence type="ECO:0000313" key="3">
    <source>
        <dbReference type="Proteomes" id="UP000741863"/>
    </source>
</evidence>
<sequence length="150" mass="17569">MKPFLLLLCCILLAGSAQTTLFIEIRHAITKETFTIQQLSEDDELKLSWIHSVEKTPWEEYFTINKRGKLTLNKTRFQSFGAGVSPYGRGTTSIEDGYIVLSELNESFDSYRWFHSHDASFTWYVNENLWIHTQQLPHHESIELLVHHRL</sequence>
<feature type="signal peptide" evidence="1">
    <location>
        <begin position="1"/>
        <end position="19"/>
    </location>
</feature>
<organism evidence="2 3">
    <name type="scientific">Geomicrobium sediminis</name>
    <dbReference type="NCBI Taxonomy" id="1347788"/>
    <lineage>
        <taxon>Bacteria</taxon>
        <taxon>Bacillati</taxon>
        <taxon>Bacillota</taxon>
        <taxon>Bacilli</taxon>
        <taxon>Bacillales</taxon>
        <taxon>Geomicrobium</taxon>
    </lineage>
</organism>
<evidence type="ECO:0000313" key="2">
    <source>
        <dbReference type="EMBL" id="MBM7632462.1"/>
    </source>
</evidence>
<feature type="chain" id="PRO_5045127872" description="DUF1850 domain-containing protein" evidence="1">
    <location>
        <begin position="20"/>
        <end position="150"/>
    </location>
</feature>
<name>A0ABS2PAX0_9BACL</name>
<comment type="caution">
    <text evidence="2">The sequence shown here is derived from an EMBL/GenBank/DDBJ whole genome shotgun (WGS) entry which is preliminary data.</text>
</comment>
<dbReference type="EMBL" id="JAFBEC010000003">
    <property type="protein sequence ID" value="MBM7632462.1"/>
    <property type="molecule type" value="Genomic_DNA"/>
</dbReference>
<reference evidence="2 3" key="1">
    <citation type="submission" date="2021-01" db="EMBL/GenBank/DDBJ databases">
        <title>Genomic Encyclopedia of Type Strains, Phase IV (KMG-IV): sequencing the most valuable type-strain genomes for metagenomic binning, comparative biology and taxonomic classification.</title>
        <authorList>
            <person name="Goeker M."/>
        </authorList>
    </citation>
    <scope>NUCLEOTIDE SEQUENCE [LARGE SCALE GENOMIC DNA]</scope>
    <source>
        <strain evidence="2 3">DSM 25540</strain>
    </source>
</reference>
<evidence type="ECO:0008006" key="4">
    <source>
        <dbReference type="Google" id="ProtNLM"/>
    </source>
</evidence>